<keyword evidence="2" id="KW-1185">Reference proteome</keyword>
<gene>
    <name evidence="1" type="ORF">ACCAA_430005</name>
</gene>
<organism evidence="1 2">
    <name type="scientific">Candidatus Accumulibacter aalborgensis</name>
    <dbReference type="NCBI Taxonomy" id="1860102"/>
    <lineage>
        <taxon>Bacteria</taxon>
        <taxon>Pseudomonadati</taxon>
        <taxon>Pseudomonadota</taxon>
        <taxon>Betaproteobacteria</taxon>
        <taxon>Candidatus Accumulibacter</taxon>
    </lineage>
</organism>
<sequence>MEGENRSGRDLEIFLAACTAPNLARRPGVLPVHRAAVRADHFVPIAPAHAPERGKSVIVAHAQDLHQGQRTCFGFQPEIQTCRAGSRVYVMRTSVSVDGLIECA</sequence>
<evidence type="ECO:0000313" key="1">
    <source>
        <dbReference type="EMBL" id="SBT07390.1"/>
    </source>
</evidence>
<accession>A0A1A8XQI5</accession>
<name>A0A1A8XQI5_9PROT</name>
<dbReference type="AlphaFoldDB" id="A0A1A8XQI5"/>
<evidence type="ECO:0000313" key="2">
    <source>
        <dbReference type="Proteomes" id="UP000199169"/>
    </source>
</evidence>
<dbReference type="STRING" id="1860102.ACCAA_430005"/>
<protein>
    <submittedName>
        <fullName evidence="1">Uncharacterized protein</fullName>
    </submittedName>
</protein>
<reference evidence="1 2" key="1">
    <citation type="submission" date="2016-06" db="EMBL/GenBank/DDBJ databases">
        <authorList>
            <person name="Kjaerup R.B."/>
            <person name="Dalgaard T.S."/>
            <person name="Juul-Madsen H.R."/>
        </authorList>
    </citation>
    <scope>NUCLEOTIDE SEQUENCE [LARGE SCALE GENOMIC DNA]</scope>
    <source>
        <strain evidence="1">3</strain>
    </source>
</reference>
<dbReference type="EMBL" id="FLQX01000120">
    <property type="protein sequence ID" value="SBT07390.1"/>
    <property type="molecule type" value="Genomic_DNA"/>
</dbReference>
<dbReference type="Proteomes" id="UP000199169">
    <property type="component" value="Unassembled WGS sequence"/>
</dbReference>
<proteinExistence type="predicted"/>